<dbReference type="GO" id="GO:0035556">
    <property type="term" value="P:intracellular signal transduction"/>
    <property type="evidence" value="ECO:0007669"/>
    <property type="project" value="InterPro"/>
</dbReference>
<evidence type="ECO:0000256" key="6">
    <source>
        <dbReference type="ARBA" id="ARBA00023239"/>
    </source>
</evidence>
<name>A0A815YE93_9BILA</name>
<dbReference type="PANTHER" id="PTHR11920">
    <property type="entry name" value="GUANYLYL CYCLASE"/>
    <property type="match status" value="1"/>
</dbReference>
<sequence length="139" mass="15337">TFESCTILFSDVVDFTSICASLTPMEVVSILNEMYTKFDKCLENHNCYKVETIGDAYMLVSGLPERAQNHATEIIDMAFDMLDAIITVSNPINNAKLKIRIGYCHSGQVVAGIAGIKMPRYCLFGDAVSKANIIEQTSK</sequence>
<evidence type="ECO:0000256" key="4">
    <source>
        <dbReference type="ARBA" id="ARBA00022989"/>
    </source>
</evidence>
<feature type="non-terminal residue" evidence="8">
    <location>
        <position position="139"/>
    </location>
</feature>
<dbReference type="AlphaFoldDB" id="A0A815YE93"/>
<reference evidence="8" key="1">
    <citation type="submission" date="2021-02" db="EMBL/GenBank/DDBJ databases">
        <authorList>
            <person name="Nowell W R."/>
        </authorList>
    </citation>
    <scope>NUCLEOTIDE SEQUENCE</scope>
</reference>
<evidence type="ECO:0000313" key="10">
    <source>
        <dbReference type="Proteomes" id="UP000663854"/>
    </source>
</evidence>
<comment type="caution">
    <text evidence="8">The sequence shown here is derived from an EMBL/GenBank/DDBJ whole genome shotgun (WGS) entry which is preliminary data.</text>
</comment>
<gene>
    <name evidence="9" type="ORF">JXQ802_LOCUS59196</name>
    <name evidence="8" type="ORF">PYM288_LOCUS42539</name>
</gene>
<dbReference type="GO" id="GO:0004383">
    <property type="term" value="F:guanylate cyclase activity"/>
    <property type="evidence" value="ECO:0007669"/>
    <property type="project" value="TreeGrafter"/>
</dbReference>
<evidence type="ECO:0000256" key="5">
    <source>
        <dbReference type="ARBA" id="ARBA00023136"/>
    </source>
</evidence>
<accession>A0A815YE93</accession>
<dbReference type="SUPFAM" id="SSF55073">
    <property type="entry name" value="Nucleotide cyclase"/>
    <property type="match status" value="1"/>
</dbReference>
<dbReference type="PANTHER" id="PTHR11920:SF335">
    <property type="entry name" value="GUANYLATE CYCLASE"/>
    <property type="match status" value="1"/>
</dbReference>
<dbReference type="SMART" id="SM00044">
    <property type="entry name" value="CYCc"/>
    <property type="match status" value="1"/>
</dbReference>
<dbReference type="Proteomes" id="UP000663854">
    <property type="component" value="Unassembled WGS sequence"/>
</dbReference>
<dbReference type="InterPro" id="IPR050401">
    <property type="entry name" value="Cyclic_nucleotide_synthase"/>
</dbReference>
<keyword evidence="6" id="KW-0456">Lyase</keyword>
<evidence type="ECO:0000313" key="8">
    <source>
        <dbReference type="EMBL" id="CAF1570484.1"/>
    </source>
</evidence>
<keyword evidence="5" id="KW-0472">Membrane</keyword>
<evidence type="ECO:0000256" key="3">
    <source>
        <dbReference type="ARBA" id="ARBA00022741"/>
    </source>
</evidence>
<feature type="domain" description="Guanylate cyclase" evidence="7">
    <location>
        <begin position="6"/>
        <end position="135"/>
    </location>
</feature>
<dbReference type="PROSITE" id="PS50125">
    <property type="entry name" value="GUANYLATE_CYCLASE_2"/>
    <property type="match status" value="1"/>
</dbReference>
<dbReference type="GO" id="GO:0007168">
    <property type="term" value="P:receptor guanylyl cyclase signaling pathway"/>
    <property type="evidence" value="ECO:0007669"/>
    <property type="project" value="TreeGrafter"/>
</dbReference>
<evidence type="ECO:0000313" key="11">
    <source>
        <dbReference type="Proteomes" id="UP000663870"/>
    </source>
</evidence>
<dbReference type="GO" id="GO:0004016">
    <property type="term" value="F:adenylate cyclase activity"/>
    <property type="evidence" value="ECO:0007669"/>
    <property type="project" value="TreeGrafter"/>
</dbReference>
<dbReference type="Gene3D" id="3.30.70.1230">
    <property type="entry name" value="Nucleotide cyclase"/>
    <property type="match status" value="1"/>
</dbReference>
<evidence type="ECO:0000259" key="7">
    <source>
        <dbReference type="PROSITE" id="PS50125"/>
    </source>
</evidence>
<feature type="non-terminal residue" evidence="8">
    <location>
        <position position="1"/>
    </location>
</feature>
<keyword evidence="11" id="KW-1185">Reference proteome</keyword>
<keyword evidence="3" id="KW-0547">Nucleotide-binding</keyword>
<organism evidence="8 10">
    <name type="scientific">Rotaria sordida</name>
    <dbReference type="NCBI Taxonomy" id="392033"/>
    <lineage>
        <taxon>Eukaryota</taxon>
        <taxon>Metazoa</taxon>
        <taxon>Spiralia</taxon>
        <taxon>Gnathifera</taxon>
        <taxon>Rotifera</taxon>
        <taxon>Eurotatoria</taxon>
        <taxon>Bdelloidea</taxon>
        <taxon>Philodinida</taxon>
        <taxon>Philodinidae</taxon>
        <taxon>Rotaria</taxon>
    </lineage>
</organism>
<keyword evidence="2" id="KW-0812">Transmembrane</keyword>
<dbReference type="EMBL" id="CAJNOH010016383">
    <property type="protein sequence ID" value="CAF1570484.1"/>
    <property type="molecule type" value="Genomic_DNA"/>
</dbReference>
<comment type="subcellular location">
    <subcellularLocation>
        <location evidence="1">Membrane</location>
    </subcellularLocation>
</comment>
<dbReference type="InterPro" id="IPR001054">
    <property type="entry name" value="A/G_cyclase"/>
</dbReference>
<dbReference type="GO" id="GO:0005886">
    <property type="term" value="C:plasma membrane"/>
    <property type="evidence" value="ECO:0007669"/>
    <property type="project" value="TreeGrafter"/>
</dbReference>
<evidence type="ECO:0000313" key="9">
    <source>
        <dbReference type="EMBL" id="CAF1681266.1"/>
    </source>
</evidence>
<dbReference type="EMBL" id="CAJNOL010018334">
    <property type="protein sequence ID" value="CAF1681266.1"/>
    <property type="molecule type" value="Genomic_DNA"/>
</dbReference>
<dbReference type="CDD" id="cd07302">
    <property type="entry name" value="CHD"/>
    <property type="match status" value="1"/>
</dbReference>
<dbReference type="InterPro" id="IPR029787">
    <property type="entry name" value="Nucleotide_cyclase"/>
</dbReference>
<evidence type="ECO:0000256" key="1">
    <source>
        <dbReference type="ARBA" id="ARBA00004370"/>
    </source>
</evidence>
<proteinExistence type="predicted"/>
<protein>
    <recommendedName>
        <fullName evidence="7">Guanylate cyclase domain-containing protein</fullName>
    </recommendedName>
</protein>
<evidence type="ECO:0000256" key="2">
    <source>
        <dbReference type="ARBA" id="ARBA00022692"/>
    </source>
</evidence>
<dbReference type="Pfam" id="PF00211">
    <property type="entry name" value="Guanylate_cyc"/>
    <property type="match status" value="1"/>
</dbReference>
<dbReference type="Proteomes" id="UP000663870">
    <property type="component" value="Unassembled WGS sequence"/>
</dbReference>
<dbReference type="GO" id="GO:0000166">
    <property type="term" value="F:nucleotide binding"/>
    <property type="evidence" value="ECO:0007669"/>
    <property type="project" value="UniProtKB-KW"/>
</dbReference>
<keyword evidence="4" id="KW-1133">Transmembrane helix</keyword>
<dbReference type="GO" id="GO:0001653">
    <property type="term" value="F:peptide receptor activity"/>
    <property type="evidence" value="ECO:0007669"/>
    <property type="project" value="TreeGrafter"/>
</dbReference>